<dbReference type="SMART" id="SM00228">
    <property type="entry name" value="PDZ"/>
    <property type="match status" value="1"/>
</dbReference>
<comment type="caution">
    <text evidence="7">The sequence shown here is derived from an EMBL/GenBank/DDBJ whole genome shotgun (WGS) entry which is preliminary data.</text>
</comment>
<feature type="transmembrane region" description="Helical" evidence="5">
    <location>
        <begin position="53"/>
        <end position="76"/>
    </location>
</feature>
<dbReference type="InterPro" id="IPR036034">
    <property type="entry name" value="PDZ_sf"/>
</dbReference>
<dbReference type="Proteomes" id="UP000290106">
    <property type="component" value="Unassembled WGS sequence"/>
</dbReference>
<evidence type="ECO:0000256" key="2">
    <source>
        <dbReference type="ARBA" id="ARBA00022670"/>
    </source>
</evidence>
<evidence type="ECO:0000256" key="4">
    <source>
        <dbReference type="SAM" id="MobiDB-lite"/>
    </source>
</evidence>
<dbReference type="InterPro" id="IPR001940">
    <property type="entry name" value="Peptidase_S1C"/>
</dbReference>
<feature type="region of interest" description="Disordered" evidence="4">
    <location>
        <begin position="1"/>
        <end position="32"/>
    </location>
</feature>
<proteinExistence type="inferred from homology"/>
<dbReference type="InterPro" id="IPR009003">
    <property type="entry name" value="Peptidase_S1_PA"/>
</dbReference>
<keyword evidence="2 7" id="KW-0645">Protease</keyword>
<keyword evidence="5" id="KW-0812">Transmembrane</keyword>
<dbReference type="PROSITE" id="PS50106">
    <property type="entry name" value="PDZ"/>
    <property type="match status" value="1"/>
</dbReference>
<feature type="region of interest" description="Disordered" evidence="4">
    <location>
        <begin position="85"/>
        <end position="136"/>
    </location>
</feature>
<evidence type="ECO:0000256" key="5">
    <source>
        <dbReference type="SAM" id="Phobius"/>
    </source>
</evidence>
<keyword evidence="8" id="KW-1185">Reference proteome</keyword>
<name>A0A4Q1RJP4_9FIRM</name>
<evidence type="ECO:0000259" key="6">
    <source>
        <dbReference type="PROSITE" id="PS50106"/>
    </source>
</evidence>
<dbReference type="InterPro" id="IPR001478">
    <property type="entry name" value="PDZ"/>
</dbReference>
<keyword evidence="5" id="KW-0472">Membrane</keyword>
<evidence type="ECO:0000313" key="8">
    <source>
        <dbReference type="Proteomes" id="UP000290106"/>
    </source>
</evidence>
<reference evidence="7 8" key="1">
    <citation type="submission" date="2019-01" db="EMBL/GenBank/DDBJ databases">
        <title>Blautia sp. nov. KGMB01111 isolated human feces.</title>
        <authorList>
            <person name="Park J.-E."/>
            <person name="Kim J.-S."/>
            <person name="Park S.-H."/>
        </authorList>
    </citation>
    <scope>NUCLEOTIDE SEQUENCE [LARGE SCALE GENOMIC DNA]</scope>
    <source>
        <strain evidence="7 8">KGMB01111</strain>
    </source>
</reference>
<dbReference type="PRINTS" id="PR00834">
    <property type="entry name" value="PROTEASES2C"/>
</dbReference>
<feature type="domain" description="PDZ" evidence="6">
    <location>
        <begin position="351"/>
        <end position="419"/>
    </location>
</feature>
<keyword evidence="5" id="KW-1133">Transmembrane helix</keyword>
<dbReference type="EMBL" id="SDKC01000001">
    <property type="protein sequence ID" value="RXS76007.1"/>
    <property type="molecule type" value="Genomic_DNA"/>
</dbReference>
<evidence type="ECO:0000256" key="3">
    <source>
        <dbReference type="ARBA" id="ARBA00022801"/>
    </source>
</evidence>
<dbReference type="Gene3D" id="2.30.42.10">
    <property type="match status" value="1"/>
</dbReference>
<dbReference type="PANTHER" id="PTHR22939:SF129">
    <property type="entry name" value="SERINE PROTEASE HTRA2, MITOCHONDRIAL"/>
    <property type="match status" value="1"/>
</dbReference>
<dbReference type="AlphaFoldDB" id="A0A4Q1RJP4"/>
<dbReference type="OrthoDB" id="1765023at2"/>
<organism evidence="7 8">
    <name type="scientific">Blautia faecicola</name>
    <dbReference type="NCBI Taxonomy" id="2509240"/>
    <lineage>
        <taxon>Bacteria</taxon>
        <taxon>Bacillati</taxon>
        <taxon>Bacillota</taxon>
        <taxon>Clostridia</taxon>
        <taxon>Lachnospirales</taxon>
        <taxon>Lachnospiraceae</taxon>
        <taxon>Blautia</taxon>
    </lineage>
</organism>
<dbReference type="Gene3D" id="2.40.10.10">
    <property type="entry name" value="Trypsin-like serine proteases"/>
    <property type="match status" value="2"/>
</dbReference>
<dbReference type="Pfam" id="PF13180">
    <property type="entry name" value="PDZ_2"/>
    <property type="match status" value="1"/>
</dbReference>
<dbReference type="SUPFAM" id="SSF50156">
    <property type="entry name" value="PDZ domain-like"/>
    <property type="match status" value="1"/>
</dbReference>
<evidence type="ECO:0000313" key="7">
    <source>
        <dbReference type="EMBL" id="RXS76007.1"/>
    </source>
</evidence>
<feature type="compositionally biased region" description="Acidic residues" evidence="4">
    <location>
        <begin position="98"/>
        <end position="125"/>
    </location>
</feature>
<keyword evidence="3" id="KW-0378">Hydrolase</keyword>
<evidence type="ECO:0000256" key="1">
    <source>
        <dbReference type="ARBA" id="ARBA00010541"/>
    </source>
</evidence>
<dbReference type="SUPFAM" id="SSF50494">
    <property type="entry name" value="Trypsin-like serine proteases"/>
    <property type="match status" value="1"/>
</dbReference>
<dbReference type="InterPro" id="IPR043504">
    <property type="entry name" value="Peptidase_S1_PA_chymotrypsin"/>
</dbReference>
<dbReference type="Pfam" id="PF13365">
    <property type="entry name" value="Trypsin_2"/>
    <property type="match status" value="1"/>
</dbReference>
<dbReference type="GO" id="GO:0004252">
    <property type="term" value="F:serine-type endopeptidase activity"/>
    <property type="evidence" value="ECO:0007669"/>
    <property type="project" value="InterPro"/>
</dbReference>
<comment type="similarity">
    <text evidence="1">Belongs to the peptidase S1C family.</text>
</comment>
<dbReference type="PANTHER" id="PTHR22939">
    <property type="entry name" value="SERINE PROTEASE FAMILY S1C HTRA-RELATED"/>
    <property type="match status" value="1"/>
</dbReference>
<sequence length="458" mass="50099">MGRDIRIQGKRRSYSWSQKQETTRMDKKKDHKQDEYDFYREVMKKKPLDKRKIAISMAGVAAGAVLFGVIAAFVFAKVEPYFEPEEEQPRVSIVDGTGTDEDEEKEPQQEIPEEENGDDQTDESDTTAADTSKEPMTLQEYSDLYQQISEAASEPKRSVVIVQGFTNDVDWMNNSFEDEKQASGFVVADTGKEYYVLTEYRVVDTVNRILVTFCDGNTVDGHFVKQDAATGLAVIQIARNDLGKETRDAIAVGELGSASSVNQGDLVLALGSPSGYPDSVVCGRVTSTTNVKSTVDSEYHLLTTDIMGNSEGSGVLVNLDGKIVGVIAQSFSGEADTGVVTALSISDLRKLIEQLSNNEDLIYLGVRGQDISSSLSQKTGIPTGIYVNSVEEDSPAMNAGIQNGDVIVKVGNESVETLSRLRTRLDQSKKDQKIKVTAMRKGAEGYVEIVFDVTLDAL</sequence>
<accession>A0A4Q1RJP4</accession>
<gene>
    <name evidence="7" type="ORF">ETP43_12870</name>
</gene>
<feature type="compositionally biased region" description="Basic and acidic residues" evidence="4">
    <location>
        <begin position="21"/>
        <end position="32"/>
    </location>
</feature>
<dbReference type="GO" id="GO:0006508">
    <property type="term" value="P:proteolysis"/>
    <property type="evidence" value="ECO:0007669"/>
    <property type="project" value="UniProtKB-KW"/>
</dbReference>
<protein>
    <submittedName>
        <fullName evidence="7">Serine protease</fullName>
    </submittedName>
</protein>